<feature type="compositionally biased region" description="Basic and acidic residues" evidence="1">
    <location>
        <begin position="190"/>
        <end position="229"/>
    </location>
</feature>
<gene>
    <name evidence="2" type="ORF">LSP00402_LOCUS1850</name>
</gene>
<evidence type="ECO:0008006" key="3">
    <source>
        <dbReference type="Google" id="ProtNLM"/>
    </source>
</evidence>
<accession>A0A7S2THX6</accession>
<feature type="compositionally biased region" description="Basic and acidic residues" evidence="1">
    <location>
        <begin position="362"/>
        <end position="377"/>
    </location>
</feature>
<name>A0A7S2THX6_9EUKA</name>
<proteinExistence type="predicted"/>
<feature type="compositionally biased region" description="Acidic residues" evidence="1">
    <location>
        <begin position="177"/>
        <end position="189"/>
    </location>
</feature>
<dbReference type="Gene3D" id="2.30.42.10">
    <property type="match status" value="1"/>
</dbReference>
<protein>
    <recommendedName>
        <fullName evidence="3">PDZ domain-containing protein</fullName>
    </recommendedName>
</protein>
<feature type="compositionally biased region" description="Basic and acidic residues" evidence="1">
    <location>
        <begin position="152"/>
        <end position="176"/>
    </location>
</feature>
<feature type="region of interest" description="Disordered" evidence="1">
    <location>
        <begin position="46"/>
        <end position="229"/>
    </location>
</feature>
<evidence type="ECO:0000313" key="2">
    <source>
        <dbReference type="EMBL" id="CAD9747585.1"/>
    </source>
</evidence>
<sequence length="386" mass="42671">MAETSPRARKSRVSMIAEEFARMGSIDDKPSVVGKQVKRRMSAKILEAKELYEGGRSSKTREARKKSVAGEKESNAESTEVTVEKPQEKVEETTEAPKEDTPKSEEHQEVEQESKEREEEPIKEETAGPEKTPEEAPVENKAEAVEPAEVIEEPKVEPGKTEGEAEIKVELEKTEEPPEEPTAEAEPEKEELAPETKAENENEKTKAAPETKVDPEKAEEAPETEPKITEEAPVENVDAPVSYQQVSVVPTKGHDVGVVEKKTILVETTPFGLTSSNLLVLRVWGAAKEAGVCVGDRIVKVNKIEVTKNREMKEVFADSPVPFEMEFTVGDEASAAKATAVLARLEEQEQEQKNADTFMSRRHSEVKEKSGLSEKATKKSGCFCWS</sequence>
<dbReference type="AlphaFoldDB" id="A0A7S2THX6"/>
<dbReference type="EMBL" id="HBHP01002929">
    <property type="protein sequence ID" value="CAD9747585.1"/>
    <property type="molecule type" value="Transcribed_RNA"/>
</dbReference>
<dbReference type="InterPro" id="IPR036034">
    <property type="entry name" value="PDZ_sf"/>
</dbReference>
<dbReference type="SUPFAM" id="SSF50156">
    <property type="entry name" value="PDZ domain-like"/>
    <property type="match status" value="1"/>
</dbReference>
<reference evidence="2" key="1">
    <citation type="submission" date="2021-01" db="EMBL/GenBank/DDBJ databases">
        <authorList>
            <person name="Corre E."/>
            <person name="Pelletier E."/>
            <person name="Niang G."/>
            <person name="Scheremetjew M."/>
            <person name="Finn R."/>
            <person name="Kale V."/>
            <person name="Holt S."/>
            <person name="Cochrane G."/>
            <person name="Meng A."/>
            <person name="Brown T."/>
            <person name="Cohen L."/>
        </authorList>
    </citation>
    <scope>NUCLEOTIDE SEQUENCE</scope>
    <source>
        <strain evidence="2">CCMP622</strain>
    </source>
</reference>
<evidence type="ECO:0000256" key="1">
    <source>
        <dbReference type="SAM" id="MobiDB-lite"/>
    </source>
</evidence>
<feature type="compositionally biased region" description="Basic and acidic residues" evidence="1">
    <location>
        <begin position="82"/>
        <end position="144"/>
    </location>
</feature>
<feature type="region of interest" description="Disordered" evidence="1">
    <location>
        <begin position="348"/>
        <end position="386"/>
    </location>
</feature>
<organism evidence="2">
    <name type="scientific">Lotharella oceanica</name>
    <dbReference type="NCBI Taxonomy" id="641309"/>
    <lineage>
        <taxon>Eukaryota</taxon>
        <taxon>Sar</taxon>
        <taxon>Rhizaria</taxon>
        <taxon>Cercozoa</taxon>
        <taxon>Chlorarachniophyceae</taxon>
        <taxon>Lotharella</taxon>
    </lineage>
</organism>